<proteinExistence type="predicted"/>
<protein>
    <submittedName>
        <fullName evidence="2">Uncharacterized protein</fullName>
    </submittedName>
</protein>
<feature type="transmembrane region" description="Helical" evidence="1">
    <location>
        <begin position="39"/>
        <end position="58"/>
    </location>
</feature>
<name>A0AAE4CFI4_9ACTN</name>
<reference evidence="2" key="1">
    <citation type="submission" date="2023-07" db="EMBL/GenBank/DDBJ databases">
        <title>Sequencing the genomes of 1000 actinobacteria strains.</title>
        <authorList>
            <person name="Klenk H.-P."/>
        </authorList>
    </citation>
    <scope>NUCLEOTIDE SEQUENCE</scope>
    <source>
        <strain evidence="2">DSM 44707</strain>
    </source>
</reference>
<keyword evidence="1" id="KW-1133">Transmembrane helix</keyword>
<keyword evidence="1" id="KW-0472">Membrane</keyword>
<keyword evidence="1" id="KW-0812">Transmembrane</keyword>
<dbReference type="EMBL" id="JAVDYB010000001">
    <property type="protein sequence ID" value="MDR7281024.1"/>
    <property type="molecule type" value="Genomic_DNA"/>
</dbReference>
<organism evidence="2 3">
    <name type="scientific">Catenuloplanes atrovinosus</name>
    <dbReference type="NCBI Taxonomy" id="137266"/>
    <lineage>
        <taxon>Bacteria</taxon>
        <taxon>Bacillati</taxon>
        <taxon>Actinomycetota</taxon>
        <taxon>Actinomycetes</taxon>
        <taxon>Micromonosporales</taxon>
        <taxon>Micromonosporaceae</taxon>
        <taxon>Catenuloplanes</taxon>
    </lineage>
</organism>
<sequence length="68" mass="7491">MRNRWVRAGVWAMLGVATGLVAGVGGNIISGEPPFSRTTWLMVTSLGIACGCAEFWRASRRQRPRNRT</sequence>
<evidence type="ECO:0000256" key="1">
    <source>
        <dbReference type="SAM" id="Phobius"/>
    </source>
</evidence>
<evidence type="ECO:0000313" key="3">
    <source>
        <dbReference type="Proteomes" id="UP001183643"/>
    </source>
</evidence>
<accession>A0AAE4CFI4</accession>
<gene>
    <name evidence="2" type="ORF">J2S41_007802</name>
</gene>
<dbReference type="Proteomes" id="UP001183643">
    <property type="component" value="Unassembled WGS sequence"/>
</dbReference>
<comment type="caution">
    <text evidence="2">The sequence shown here is derived from an EMBL/GenBank/DDBJ whole genome shotgun (WGS) entry which is preliminary data.</text>
</comment>
<dbReference type="AlphaFoldDB" id="A0AAE4CFI4"/>
<evidence type="ECO:0000313" key="2">
    <source>
        <dbReference type="EMBL" id="MDR7281024.1"/>
    </source>
</evidence>
<keyword evidence="3" id="KW-1185">Reference proteome</keyword>